<evidence type="ECO:0008006" key="4">
    <source>
        <dbReference type="Google" id="ProtNLM"/>
    </source>
</evidence>
<organism evidence="2 3">
    <name type="scientific">Halomonas cibimaris</name>
    <dbReference type="NCBI Taxonomy" id="657012"/>
    <lineage>
        <taxon>Bacteria</taxon>
        <taxon>Pseudomonadati</taxon>
        <taxon>Pseudomonadota</taxon>
        <taxon>Gammaproteobacteria</taxon>
        <taxon>Oceanospirillales</taxon>
        <taxon>Halomonadaceae</taxon>
        <taxon>Halomonas</taxon>
    </lineage>
</organism>
<sequence>MKHRNAATPQSGRDKLRQFKELDDAFAKALKALDDPDTAADIPTGPPVRSLDTLEREDDAKAREQAFGRHLEALMKEYGISHAALLELSHTLLDYGLWEDRPPAQR</sequence>
<dbReference type="EMBL" id="BAAAZT010000013">
    <property type="protein sequence ID" value="GAA3895380.1"/>
    <property type="molecule type" value="Genomic_DNA"/>
</dbReference>
<evidence type="ECO:0000256" key="1">
    <source>
        <dbReference type="SAM" id="MobiDB-lite"/>
    </source>
</evidence>
<feature type="region of interest" description="Disordered" evidence="1">
    <location>
        <begin position="36"/>
        <end position="57"/>
    </location>
</feature>
<proteinExistence type="predicted"/>
<name>A0ABP7L5K9_9GAMM</name>
<evidence type="ECO:0000313" key="3">
    <source>
        <dbReference type="Proteomes" id="UP001500133"/>
    </source>
</evidence>
<evidence type="ECO:0000313" key="2">
    <source>
        <dbReference type="EMBL" id="GAA3895380.1"/>
    </source>
</evidence>
<comment type="caution">
    <text evidence="2">The sequence shown here is derived from an EMBL/GenBank/DDBJ whole genome shotgun (WGS) entry which is preliminary data.</text>
</comment>
<gene>
    <name evidence="2" type="ORF">GCM10022228_03040</name>
</gene>
<keyword evidence="3" id="KW-1185">Reference proteome</keyword>
<accession>A0ABP7L5K9</accession>
<dbReference type="RefSeq" id="WP_344701613.1">
    <property type="nucleotide sequence ID" value="NZ_BAAAZT010000013.1"/>
</dbReference>
<reference evidence="3" key="1">
    <citation type="journal article" date="2019" name="Int. J. Syst. Evol. Microbiol.">
        <title>The Global Catalogue of Microorganisms (GCM) 10K type strain sequencing project: providing services to taxonomists for standard genome sequencing and annotation.</title>
        <authorList>
            <consortium name="The Broad Institute Genomics Platform"/>
            <consortium name="The Broad Institute Genome Sequencing Center for Infectious Disease"/>
            <person name="Wu L."/>
            <person name="Ma J."/>
        </authorList>
    </citation>
    <scope>NUCLEOTIDE SEQUENCE [LARGE SCALE GENOMIC DNA]</scope>
    <source>
        <strain evidence="3">JCM 16914</strain>
    </source>
</reference>
<protein>
    <recommendedName>
        <fullName evidence="4">Transcriptional regulator</fullName>
    </recommendedName>
</protein>
<dbReference type="Proteomes" id="UP001500133">
    <property type="component" value="Unassembled WGS sequence"/>
</dbReference>